<dbReference type="EMBL" id="JBHSGB010000002">
    <property type="protein sequence ID" value="MFC4654000.1"/>
    <property type="molecule type" value="Genomic_DNA"/>
</dbReference>
<accession>A0ABV9JH16</accession>
<dbReference type="Proteomes" id="UP001595962">
    <property type="component" value="Unassembled WGS sequence"/>
</dbReference>
<sequence length="125" mass="14124">MQFAPYPSNVNGFAGFPTQRKYTPAFDHLATKEENLHHLFQQPKGVTVRFLCLKATMSQVVYPEPGQIGFAQKLRRNHPILFAARIHTPAETHLHIEVVALHVLQKIPKQQKLSPIHCSAVCFSS</sequence>
<proteinExistence type="predicted"/>
<gene>
    <name evidence="1" type="ORF">ACFO3I_03055</name>
</gene>
<dbReference type="RefSeq" id="WP_377331644.1">
    <property type="nucleotide sequence ID" value="NZ_JBHSGB010000002.1"/>
</dbReference>
<organism evidence="1 2">
    <name type="scientific">Rheinheimera marina</name>
    <dbReference type="NCBI Taxonomy" id="1774958"/>
    <lineage>
        <taxon>Bacteria</taxon>
        <taxon>Pseudomonadati</taxon>
        <taxon>Pseudomonadota</taxon>
        <taxon>Gammaproteobacteria</taxon>
        <taxon>Chromatiales</taxon>
        <taxon>Chromatiaceae</taxon>
        <taxon>Rheinheimera</taxon>
    </lineage>
</organism>
<reference evidence="2" key="1">
    <citation type="journal article" date="2019" name="Int. J. Syst. Evol. Microbiol.">
        <title>The Global Catalogue of Microorganisms (GCM) 10K type strain sequencing project: providing services to taxonomists for standard genome sequencing and annotation.</title>
        <authorList>
            <consortium name="The Broad Institute Genomics Platform"/>
            <consortium name="The Broad Institute Genome Sequencing Center for Infectious Disease"/>
            <person name="Wu L."/>
            <person name="Ma J."/>
        </authorList>
    </citation>
    <scope>NUCLEOTIDE SEQUENCE [LARGE SCALE GENOMIC DNA]</scope>
    <source>
        <strain evidence="2">DT28</strain>
    </source>
</reference>
<keyword evidence="2" id="KW-1185">Reference proteome</keyword>
<protein>
    <submittedName>
        <fullName evidence="1">Uncharacterized protein</fullName>
    </submittedName>
</protein>
<comment type="caution">
    <text evidence="1">The sequence shown here is derived from an EMBL/GenBank/DDBJ whole genome shotgun (WGS) entry which is preliminary data.</text>
</comment>
<evidence type="ECO:0000313" key="2">
    <source>
        <dbReference type="Proteomes" id="UP001595962"/>
    </source>
</evidence>
<name>A0ABV9JH16_9GAMM</name>
<evidence type="ECO:0000313" key="1">
    <source>
        <dbReference type="EMBL" id="MFC4654000.1"/>
    </source>
</evidence>